<keyword evidence="1" id="KW-0812">Transmembrane</keyword>
<accession>A0ABP7L8V6</accession>
<keyword evidence="3" id="KW-1185">Reference proteome</keyword>
<dbReference type="Pfam" id="PF22564">
    <property type="entry name" value="HAAS"/>
    <property type="match status" value="1"/>
</dbReference>
<name>A0ABP7L8V6_9ACTN</name>
<dbReference type="EMBL" id="BAABAJ010000001">
    <property type="protein sequence ID" value="GAA3896283.1"/>
    <property type="molecule type" value="Genomic_DNA"/>
</dbReference>
<keyword evidence="1" id="KW-1133">Transmembrane helix</keyword>
<dbReference type="Proteomes" id="UP001501000">
    <property type="component" value="Unassembled WGS sequence"/>
</dbReference>
<organism evidence="2 3">
    <name type="scientific">Streptomyces gulbargensis</name>
    <dbReference type="NCBI Taxonomy" id="364901"/>
    <lineage>
        <taxon>Bacteria</taxon>
        <taxon>Bacillati</taxon>
        <taxon>Actinomycetota</taxon>
        <taxon>Actinomycetes</taxon>
        <taxon>Kitasatosporales</taxon>
        <taxon>Streptomycetaceae</taxon>
        <taxon>Streptomyces</taxon>
    </lineage>
</organism>
<feature type="transmembrane region" description="Helical" evidence="1">
    <location>
        <begin position="130"/>
        <end position="152"/>
    </location>
</feature>
<reference evidence="3" key="1">
    <citation type="journal article" date="2019" name="Int. J. Syst. Evol. Microbiol.">
        <title>The Global Catalogue of Microorganisms (GCM) 10K type strain sequencing project: providing services to taxonomists for standard genome sequencing and annotation.</title>
        <authorList>
            <consortium name="The Broad Institute Genomics Platform"/>
            <consortium name="The Broad Institute Genome Sequencing Center for Infectious Disease"/>
            <person name="Wu L."/>
            <person name="Ma J."/>
        </authorList>
    </citation>
    <scope>NUCLEOTIDE SEQUENCE [LARGE SCALE GENOMIC DNA]</scope>
    <source>
        <strain evidence="3">JCM 16956</strain>
    </source>
</reference>
<proteinExistence type="predicted"/>
<feature type="transmembrane region" description="Helical" evidence="1">
    <location>
        <begin position="92"/>
        <end position="118"/>
    </location>
</feature>
<evidence type="ECO:0000313" key="3">
    <source>
        <dbReference type="Proteomes" id="UP001501000"/>
    </source>
</evidence>
<feature type="transmembrane region" description="Helical" evidence="1">
    <location>
        <begin position="158"/>
        <end position="178"/>
    </location>
</feature>
<evidence type="ECO:0008006" key="4">
    <source>
        <dbReference type="Google" id="ProtNLM"/>
    </source>
</evidence>
<evidence type="ECO:0000256" key="1">
    <source>
        <dbReference type="SAM" id="Phobius"/>
    </source>
</evidence>
<keyword evidence="1" id="KW-0472">Membrane</keyword>
<evidence type="ECO:0000313" key="2">
    <source>
        <dbReference type="EMBL" id="GAA3896283.1"/>
    </source>
</evidence>
<protein>
    <recommendedName>
        <fullName evidence="4">DUF1700 domain-containing protein</fullName>
    </recommendedName>
</protein>
<sequence>MNATEHPLAAAYLGAVAREAAALPPERRAELLADLREHIEVSGAESDEEVRAVLDRLGEARTVAASALAEEPAAARPAEDGARGRVRLTLGLLAFAGLLVLLHPLLGTIALFAGLALLWNSPLWSSRQKLTGTVTAAAPPVVLVVGGLLGAGSRIGPLELLVIAGLTVGVPFAGVTALRRAIRR</sequence>
<comment type="caution">
    <text evidence="2">The sequence shown here is derived from an EMBL/GenBank/DDBJ whole genome shotgun (WGS) entry which is preliminary data.</text>
</comment>
<dbReference type="RefSeq" id="WP_345277915.1">
    <property type="nucleotide sequence ID" value="NZ_BAABAJ010000001.1"/>
</dbReference>
<gene>
    <name evidence="2" type="ORF">GCM10022244_02990</name>
</gene>